<evidence type="ECO:0000313" key="1">
    <source>
        <dbReference type="EMBL" id="GAY24373.1"/>
    </source>
</evidence>
<protein>
    <submittedName>
        <fullName evidence="1">Uncharacterized protein</fullName>
    </submittedName>
</protein>
<dbReference type="RefSeq" id="WP_099186848.1">
    <property type="nucleotide sequence ID" value="NZ_BEWI01000032.1"/>
</dbReference>
<accession>A0A292ZNC7</accession>
<name>A0A292ZNC7_SPHSA</name>
<evidence type="ECO:0000313" key="2">
    <source>
        <dbReference type="Proteomes" id="UP000221538"/>
    </source>
</evidence>
<reference evidence="1 2" key="2">
    <citation type="journal article" date="2013" name="Environ. Sci. Technol.">
        <title>The 4-tert-butylphenol-utilizing bacterium Sphingobium fuliginis OMI can degrade bisphenols via phenolic ring hydroxylation and meta-cleavage pathway.</title>
        <authorList>
            <person name="Ogata Y."/>
            <person name="Goda S."/>
            <person name="Toyama T."/>
            <person name="Sei K."/>
            <person name="Ike M."/>
        </authorList>
    </citation>
    <scope>NUCLEOTIDE SEQUENCE [LARGE SCALE GENOMIC DNA]</scope>
    <source>
        <strain evidence="1 2">OMI</strain>
    </source>
</reference>
<dbReference type="Proteomes" id="UP000221538">
    <property type="component" value="Unassembled WGS sequence"/>
</dbReference>
<comment type="caution">
    <text evidence="1">The sequence shown here is derived from an EMBL/GenBank/DDBJ whole genome shotgun (WGS) entry which is preliminary data.</text>
</comment>
<dbReference type="AlphaFoldDB" id="A0A292ZNC7"/>
<sequence>MDVIVSRTRLAGPQPIYQYRALVPLDDVAAARQGRCVVIQAPIGEQRIASTRLSDVIAPDAWFERHLAIACGDAAVLALVAKRIEALIIRAIYPEMTSHLPPLTFELDHEAADATYRITVLDLNGSFDCFAPDIDTLMASDLGLFQGCDRRAA</sequence>
<reference evidence="1 2" key="1">
    <citation type="journal article" date="2013" name="Biodegradation">
        <title>Occurrence of 4-tert-butylphenol (4-t-BP) biodegradation in an aquatic sample caused by the presence of Spirodela polyrrhiza and isolation of a 4-t-BP-utilizing bacterium.</title>
        <authorList>
            <person name="Ogata Y."/>
            <person name="Toyama T."/>
            <person name="Yu N."/>
            <person name="Wang X."/>
            <person name="Sei K."/>
            <person name="Ike M."/>
        </authorList>
    </citation>
    <scope>NUCLEOTIDE SEQUENCE [LARGE SCALE GENOMIC DNA]</scope>
    <source>
        <strain evidence="1 2">OMI</strain>
    </source>
</reference>
<proteinExistence type="predicted"/>
<gene>
    <name evidence="1" type="ORF">SFOMI_4953</name>
</gene>
<dbReference type="EMBL" id="BEWI01000032">
    <property type="protein sequence ID" value="GAY24373.1"/>
    <property type="molecule type" value="Genomic_DNA"/>
</dbReference>
<organism evidence="1 2">
    <name type="scientific">Sphingobium fuliginis (strain ATCC 27551)</name>
    <dbReference type="NCBI Taxonomy" id="336203"/>
    <lineage>
        <taxon>Bacteria</taxon>
        <taxon>Pseudomonadati</taxon>
        <taxon>Pseudomonadota</taxon>
        <taxon>Alphaproteobacteria</taxon>
        <taxon>Sphingomonadales</taxon>
        <taxon>Sphingomonadaceae</taxon>
        <taxon>Sphingobium</taxon>
    </lineage>
</organism>